<sequence>MRSLSQRTIDLLNQGRMKGAELLRFDFASGTYGFWTGKSEFEYNGLNYLPGGILSISSIPGQWGYNAQGLTIELASSPNDGLTPEVLATMDNEIWHQRPVTIYEAFFDPDSYELLFVEPLYRGLLDTLEFQDGSETKLIATCESRALDNSREGYRMRSMNDQHLINSGDNFYSFAESTGKTVVPWGQNRQA</sequence>
<dbReference type="OrthoDB" id="8440537at2"/>
<dbReference type="STRING" id="1094558.ME5_00067"/>
<dbReference type="PATRIC" id="fig|1094558.3.peg.68"/>
<accession>J0ZSE4</accession>
<dbReference type="EMBL" id="AIMB01000001">
    <property type="protein sequence ID" value="EJF91688.1"/>
    <property type="molecule type" value="Genomic_DNA"/>
</dbReference>
<dbReference type="Proteomes" id="UP000008952">
    <property type="component" value="Unassembled WGS sequence"/>
</dbReference>
<gene>
    <name evidence="1" type="ORF">ME5_00067</name>
</gene>
<proteinExistence type="predicted"/>
<comment type="caution">
    <text evidence="1">The sequence shown here is derived from an EMBL/GenBank/DDBJ whole genome shotgun (WGS) entry which is preliminary data.</text>
</comment>
<evidence type="ECO:0000313" key="2">
    <source>
        <dbReference type="Proteomes" id="UP000008952"/>
    </source>
</evidence>
<dbReference type="AlphaFoldDB" id="J0ZSE4"/>
<reference evidence="1 2" key="1">
    <citation type="submission" date="2012-03" db="EMBL/GenBank/DDBJ databases">
        <title>The Genome Sequence of Bartonella tamiae Th239.</title>
        <authorList>
            <consortium name="The Broad Institute Genome Sequencing Platform"/>
            <consortium name="The Broad Institute Genome Sequencing Center for Infectious Disease"/>
            <person name="Feldgarden M."/>
            <person name="Kirby J."/>
            <person name="Kosoy M."/>
            <person name="Birtles R."/>
            <person name="Probert W.S."/>
            <person name="Chiaraviglio L."/>
            <person name="Young S.K."/>
            <person name="Zeng Q."/>
            <person name="Gargeya S."/>
            <person name="Fitzgerald M."/>
            <person name="Haas B."/>
            <person name="Abouelleil A."/>
            <person name="Alvarado L."/>
            <person name="Arachchi H.M."/>
            <person name="Berlin A."/>
            <person name="Chapman S.B."/>
            <person name="Gearin G."/>
            <person name="Goldberg J."/>
            <person name="Griggs A."/>
            <person name="Gujja S."/>
            <person name="Hansen M."/>
            <person name="Heiman D."/>
            <person name="Howarth C."/>
            <person name="Larimer J."/>
            <person name="Lui A."/>
            <person name="MacDonald P.J.P."/>
            <person name="McCowen C."/>
            <person name="Montmayeur A."/>
            <person name="Murphy C."/>
            <person name="Neiman D."/>
            <person name="Pearson M."/>
            <person name="Priest M."/>
            <person name="Roberts A."/>
            <person name="Saif S."/>
            <person name="Shea T."/>
            <person name="Sisk P."/>
            <person name="Stolte C."/>
            <person name="Sykes S."/>
            <person name="Wortman J."/>
            <person name="Nusbaum C."/>
            <person name="Birren B."/>
        </authorList>
    </citation>
    <scope>NUCLEOTIDE SEQUENCE [LARGE SCALE GENOMIC DNA]</scope>
    <source>
        <strain evidence="1 2">Th239</strain>
    </source>
</reference>
<organism evidence="1 2">
    <name type="scientific">Bartonella tamiae Th239</name>
    <dbReference type="NCBI Taxonomy" id="1094558"/>
    <lineage>
        <taxon>Bacteria</taxon>
        <taxon>Pseudomonadati</taxon>
        <taxon>Pseudomonadota</taxon>
        <taxon>Alphaproteobacteria</taxon>
        <taxon>Hyphomicrobiales</taxon>
        <taxon>Bartonellaceae</taxon>
        <taxon>Bartonella</taxon>
    </lineage>
</organism>
<evidence type="ECO:0000313" key="1">
    <source>
        <dbReference type="EMBL" id="EJF91688.1"/>
    </source>
</evidence>
<dbReference type="RefSeq" id="WP_008037342.1">
    <property type="nucleotide sequence ID" value="NZ_JH725147.1"/>
</dbReference>
<evidence type="ECO:0008006" key="3">
    <source>
        <dbReference type="Google" id="ProtNLM"/>
    </source>
</evidence>
<protein>
    <recommendedName>
        <fullName evidence="3">DUF2163 domain-containing protein</fullName>
    </recommendedName>
</protein>
<keyword evidence="2" id="KW-1185">Reference proteome</keyword>
<dbReference type="eggNOG" id="ENOG5031AMZ">
    <property type="taxonomic scope" value="Bacteria"/>
</dbReference>
<dbReference type="HOGENOM" id="CLU_1439717_0_0_5"/>
<name>J0ZSE4_9HYPH</name>